<sequence>MLYDGQNFYFSKEYHLHIIDRVGGGDSFGGGLIYAVLNGKDAQSTIEFAVAASALKHSIEGDFNRVTLAEVEKLAGGDASGRVQR</sequence>
<dbReference type="AlphaFoldDB" id="A0A645FHB9"/>
<dbReference type="InterPro" id="IPR029056">
    <property type="entry name" value="Ribokinase-like"/>
</dbReference>
<name>A0A645FHB9_9ZZZZ</name>
<proteinExistence type="predicted"/>
<dbReference type="InterPro" id="IPR011611">
    <property type="entry name" value="PfkB_dom"/>
</dbReference>
<gene>
    <name evidence="2" type="ORF">SDC9_160356</name>
</gene>
<dbReference type="Gene3D" id="3.40.1190.20">
    <property type="match status" value="1"/>
</dbReference>
<evidence type="ECO:0000313" key="2">
    <source>
        <dbReference type="EMBL" id="MPN13036.1"/>
    </source>
</evidence>
<dbReference type="SUPFAM" id="SSF53613">
    <property type="entry name" value="Ribokinase-like"/>
    <property type="match status" value="1"/>
</dbReference>
<evidence type="ECO:0000259" key="1">
    <source>
        <dbReference type="Pfam" id="PF00294"/>
    </source>
</evidence>
<protein>
    <recommendedName>
        <fullName evidence="1">Carbohydrate kinase PfkB domain-containing protein</fullName>
    </recommendedName>
</protein>
<reference evidence="2" key="1">
    <citation type="submission" date="2019-08" db="EMBL/GenBank/DDBJ databases">
        <authorList>
            <person name="Kucharzyk K."/>
            <person name="Murdoch R.W."/>
            <person name="Higgins S."/>
            <person name="Loffler F."/>
        </authorList>
    </citation>
    <scope>NUCLEOTIDE SEQUENCE</scope>
</reference>
<feature type="domain" description="Carbohydrate kinase PfkB" evidence="1">
    <location>
        <begin position="6"/>
        <end position="56"/>
    </location>
</feature>
<comment type="caution">
    <text evidence="2">The sequence shown here is derived from an EMBL/GenBank/DDBJ whole genome shotgun (WGS) entry which is preliminary data.</text>
</comment>
<dbReference type="Pfam" id="PF00294">
    <property type="entry name" value="PfkB"/>
    <property type="match status" value="1"/>
</dbReference>
<dbReference type="EMBL" id="VSSQ01059486">
    <property type="protein sequence ID" value="MPN13036.1"/>
    <property type="molecule type" value="Genomic_DNA"/>
</dbReference>
<accession>A0A645FHB9</accession>
<organism evidence="2">
    <name type="scientific">bioreactor metagenome</name>
    <dbReference type="NCBI Taxonomy" id="1076179"/>
    <lineage>
        <taxon>unclassified sequences</taxon>
        <taxon>metagenomes</taxon>
        <taxon>ecological metagenomes</taxon>
    </lineage>
</organism>